<proteinExistence type="predicted"/>
<protein>
    <submittedName>
        <fullName evidence="1">Uncharacterized protein</fullName>
    </submittedName>
</protein>
<reference evidence="1 2" key="1">
    <citation type="journal article" date="2014" name="Agronomy (Basel)">
        <title>A Draft Genome Sequence for Ensete ventricosum, the Drought-Tolerant Tree Against Hunger.</title>
        <authorList>
            <person name="Harrison J."/>
            <person name="Moore K.A."/>
            <person name="Paszkiewicz K."/>
            <person name="Jones T."/>
            <person name="Grant M."/>
            <person name="Ambacheew D."/>
            <person name="Muzemil S."/>
            <person name="Studholme D.J."/>
        </authorList>
    </citation>
    <scope>NUCLEOTIDE SEQUENCE [LARGE SCALE GENOMIC DNA]</scope>
</reference>
<accession>A0A427AYN1</accession>
<sequence length="75" mass="8322">MCTTRYRDNLGISVRTDEGSFKAYAPYLGEAFDRGTKATQLAEAKLGSEGLGMWQEDAKADTLEEYVVVLPFELP</sequence>
<name>A0A427AYN1_ENSVE</name>
<evidence type="ECO:0000313" key="1">
    <source>
        <dbReference type="EMBL" id="RRT81351.1"/>
    </source>
</evidence>
<evidence type="ECO:0000313" key="2">
    <source>
        <dbReference type="Proteomes" id="UP000287651"/>
    </source>
</evidence>
<dbReference type="Proteomes" id="UP000287651">
    <property type="component" value="Unassembled WGS sequence"/>
</dbReference>
<dbReference type="EMBL" id="AMZH03000930">
    <property type="protein sequence ID" value="RRT81351.1"/>
    <property type="molecule type" value="Genomic_DNA"/>
</dbReference>
<organism evidence="1 2">
    <name type="scientific">Ensete ventricosum</name>
    <name type="common">Abyssinian banana</name>
    <name type="synonym">Musa ensete</name>
    <dbReference type="NCBI Taxonomy" id="4639"/>
    <lineage>
        <taxon>Eukaryota</taxon>
        <taxon>Viridiplantae</taxon>
        <taxon>Streptophyta</taxon>
        <taxon>Embryophyta</taxon>
        <taxon>Tracheophyta</taxon>
        <taxon>Spermatophyta</taxon>
        <taxon>Magnoliopsida</taxon>
        <taxon>Liliopsida</taxon>
        <taxon>Zingiberales</taxon>
        <taxon>Musaceae</taxon>
        <taxon>Ensete</taxon>
    </lineage>
</organism>
<dbReference type="AlphaFoldDB" id="A0A427AYN1"/>
<comment type="caution">
    <text evidence="1">The sequence shown here is derived from an EMBL/GenBank/DDBJ whole genome shotgun (WGS) entry which is preliminary data.</text>
</comment>
<gene>
    <name evidence="1" type="ORF">B296_00021483</name>
</gene>